<dbReference type="OrthoDB" id="3269515at2759"/>
<accession>A0A8H6SV96</accession>
<gene>
    <name evidence="2" type="ORF">HMN09_00799400</name>
</gene>
<feature type="region of interest" description="Disordered" evidence="1">
    <location>
        <begin position="16"/>
        <end position="43"/>
    </location>
</feature>
<organism evidence="2 3">
    <name type="scientific">Mycena chlorophos</name>
    <name type="common">Agaric fungus</name>
    <name type="synonym">Agaricus chlorophos</name>
    <dbReference type="NCBI Taxonomy" id="658473"/>
    <lineage>
        <taxon>Eukaryota</taxon>
        <taxon>Fungi</taxon>
        <taxon>Dikarya</taxon>
        <taxon>Basidiomycota</taxon>
        <taxon>Agaricomycotina</taxon>
        <taxon>Agaricomycetes</taxon>
        <taxon>Agaricomycetidae</taxon>
        <taxon>Agaricales</taxon>
        <taxon>Marasmiineae</taxon>
        <taxon>Mycenaceae</taxon>
        <taxon>Mycena</taxon>
    </lineage>
</organism>
<keyword evidence="3" id="KW-1185">Reference proteome</keyword>
<protein>
    <submittedName>
        <fullName evidence="2">Uncharacterized protein</fullName>
    </submittedName>
</protein>
<dbReference type="Proteomes" id="UP000613580">
    <property type="component" value="Unassembled WGS sequence"/>
</dbReference>
<evidence type="ECO:0000313" key="2">
    <source>
        <dbReference type="EMBL" id="KAF7305467.1"/>
    </source>
</evidence>
<proteinExistence type="predicted"/>
<reference evidence="2" key="1">
    <citation type="submission" date="2020-05" db="EMBL/GenBank/DDBJ databases">
        <title>Mycena genomes resolve the evolution of fungal bioluminescence.</title>
        <authorList>
            <person name="Tsai I.J."/>
        </authorList>
    </citation>
    <scope>NUCLEOTIDE SEQUENCE</scope>
    <source>
        <strain evidence="2">110903Hualien_Pintung</strain>
    </source>
</reference>
<name>A0A8H6SV96_MYCCL</name>
<dbReference type="EMBL" id="JACAZE010000010">
    <property type="protein sequence ID" value="KAF7305467.1"/>
    <property type="molecule type" value="Genomic_DNA"/>
</dbReference>
<evidence type="ECO:0000256" key="1">
    <source>
        <dbReference type="SAM" id="MobiDB-lite"/>
    </source>
</evidence>
<feature type="region of interest" description="Disordered" evidence="1">
    <location>
        <begin position="76"/>
        <end position="124"/>
    </location>
</feature>
<feature type="compositionally biased region" description="Low complexity" evidence="1">
    <location>
        <begin position="23"/>
        <end position="33"/>
    </location>
</feature>
<dbReference type="AlphaFoldDB" id="A0A8H6SV96"/>
<sequence>MEAGMETVGDFTVLVSPIPQYPSRPSSPLSSLATRRRQRSPSPIMVTLESEAPQTAESVVRTAQPQLDMALLSPPINTWKRPQSRQHHPARSQSAPPTQTAFVLPPIPGSQPRPRSKDDIDSEQQQLQLLPLQLPEETGGHYFPARRAPKRNHTMFGAGYTHITDGMTLRGGELVRPPPPLLRPTTFWRRAHRSGVAAASYSPASHLIRRSTFIAAGLAFDAPMHDLSALGVESRITGEEGITRPSPRVVEVPQAFEFMDI</sequence>
<feature type="compositionally biased region" description="Polar residues" evidence="1">
    <location>
        <begin position="91"/>
        <end position="101"/>
    </location>
</feature>
<comment type="caution">
    <text evidence="2">The sequence shown here is derived from an EMBL/GenBank/DDBJ whole genome shotgun (WGS) entry which is preliminary data.</text>
</comment>
<evidence type="ECO:0000313" key="3">
    <source>
        <dbReference type="Proteomes" id="UP000613580"/>
    </source>
</evidence>